<proteinExistence type="predicted"/>
<comment type="caution">
    <text evidence="1">The sequence shown here is derived from an EMBL/GenBank/DDBJ whole genome shotgun (WGS) entry which is preliminary data.</text>
</comment>
<gene>
    <name evidence="1" type="ORF">IAB99_05455</name>
</gene>
<protein>
    <submittedName>
        <fullName evidence="1">Uncharacterized protein</fullName>
    </submittedName>
</protein>
<name>A0A9D9NBJ9_9BACT</name>
<reference evidence="1" key="2">
    <citation type="journal article" date="2021" name="PeerJ">
        <title>Extensive microbial diversity within the chicken gut microbiome revealed by metagenomics and culture.</title>
        <authorList>
            <person name="Gilroy R."/>
            <person name="Ravi A."/>
            <person name="Getino M."/>
            <person name="Pursley I."/>
            <person name="Horton D.L."/>
            <person name="Alikhan N.F."/>
            <person name="Baker D."/>
            <person name="Gharbi K."/>
            <person name="Hall N."/>
            <person name="Watson M."/>
            <person name="Adriaenssens E.M."/>
            <person name="Foster-Nyarko E."/>
            <person name="Jarju S."/>
            <person name="Secka A."/>
            <person name="Antonio M."/>
            <person name="Oren A."/>
            <person name="Chaudhuri R.R."/>
            <person name="La Ragione R."/>
            <person name="Hildebrand F."/>
            <person name="Pallen M.J."/>
        </authorList>
    </citation>
    <scope>NUCLEOTIDE SEQUENCE</scope>
    <source>
        <strain evidence="1">B1-15692</strain>
    </source>
</reference>
<evidence type="ECO:0000313" key="2">
    <source>
        <dbReference type="Proteomes" id="UP000823660"/>
    </source>
</evidence>
<dbReference type="Proteomes" id="UP000823660">
    <property type="component" value="Unassembled WGS sequence"/>
</dbReference>
<accession>A0A9D9NBJ9</accession>
<reference evidence="1" key="1">
    <citation type="submission" date="2020-10" db="EMBL/GenBank/DDBJ databases">
        <authorList>
            <person name="Gilroy R."/>
        </authorList>
    </citation>
    <scope>NUCLEOTIDE SEQUENCE</scope>
    <source>
        <strain evidence="1">B1-15692</strain>
    </source>
</reference>
<sequence>MKTIFISTILCIVFNCNLYTFNHYLQNGQKDSTKLEKLRIKEENKAKVGTKELILTTDFTSKELAAEFIINYLTEMSIDIIDIDPHFYFILTGDMKCSDANIGPGSLNTFRMKFFFTEINDKIRIKITGKWKSNVQLGYMKDEEEHQLIFENKKAYSTYDAFLKMEKIATGIPHTDIEYVKADNL</sequence>
<dbReference type="EMBL" id="JADIMH010000031">
    <property type="protein sequence ID" value="MBO8467194.1"/>
    <property type="molecule type" value="Genomic_DNA"/>
</dbReference>
<evidence type="ECO:0000313" key="1">
    <source>
        <dbReference type="EMBL" id="MBO8467194.1"/>
    </source>
</evidence>
<organism evidence="1 2">
    <name type="scientific">Candidatus Cryptobacteroides faecipullorum</name>
    <dbReference type="NCBI Taxonomy" id="2840764"/>
    <lineage>
        <taxon>Bacteria</taxon>
        <taxon>Pseudomonadati</taxon>
        <taxon>Bacteroidota</taxon>
        <taxon>Bacteroidia</taxon>
        <taxon>Bacteroidales</taxon>
        <taxon>Candidatus Cryptobacteroides</taxon>
    </lineage>
</organism>
<dbReference type="AlphaFoldDB" id="A0A9D9NBJ9"/>